<dbReference type="InterPro" id="IPR011856">
    <property type="entry name" value="tRNA_endonuc-like_dom_sf"/>
</dbReference>
<dbReference type="EC" id="4.6.1.16" evidence="2"/>
<gene>
    <name evidence="10" type="ORF">Clacol_006485</name>
</gene>
<dbReference type="Gene3D" id="3.40.1350.10">
    <property type="match status" value="1"/>
</dbReference>
<dbReference type="EMBL" id="BPWL01000007">
    <property type="protein sequence ID" value="GJJ12244.1"/>
    <property type="molecule type" value="Genomic_DNA"/>
</dbReference>
<comment type="caution">
    <text evidence="10">The sequence shown here is derived from an EMBL/GenBank/DDBJ whole genome shotgun (WGS) entry which is preliminary data.</text>
</comment>
<evidence type="ECO:0000256" key="6">
    <source>
        <dbReference type="SAM" id="MobiDB-lite"/>
    </source>
</evidence>
<feature type="domain" description="TSEN34 N-terminal" evidence="9">
    <location>
        <begin position="6"/>
        <end position="76"/>
    </location>
</feature>
<evidence type="ECO:0000256" key="4">
    <source>
        <dbReference type="ARBA" id="ARBA00023239"/>
    </source>
</evidence>
<dbReference type="InterPro" id="IPR059049">
    <property type="entry name" value="TSEN34_N"/>
</dbReference>
<dbReference type="InterPro" id="IPR006677">
    <property type="entry name" value="tRNA_intron_Endonuc_cat-like"/>
</dbReference>
<dbReference type="AlphaFoldDB" id="A0AAV5AGF5"/>
<comment type="catalytic activity">
    <reaction evidence="5">
        <text>pretRNA = a 3'-half-tRNA molecule with a 5'-OH end + a 5'-half-tRNA molecule with a 2',3'-cyclic phosphate end + an intron with a 2',3'-cyclic phosphate and a 5'-hydroxyl terminus.</text>
        <dbReference type="EC" id="4.6.1.16"/>
    </reaction>
</comment>
<feature type="domain" description="tRNA intron endonuclease catalytic" evidence="8">
    <location>
        <begin position="199"/>
        <end position="292"/>
    </location>
</feature>
<feature type="transmembrane region" description="Helical" evidence="7">
    <location>
        <begin position="452"/>
        <end position="482"/>
    </location>
</feature>
<feature type="compositionally biased region" description="Basic and acidic residues" evidence="6">
    <location>
        <begin position="112"/>
        <end position="143"/>
    </location>
</feature>
<keyword evidence="7" id="KW-1133">Transmembrane helix</keyword>
<feature type="region of interest" description="Disordered" evidence="6">
    <location>
        <begin position="863"/>
        <end position="907"/>
    </location>
</feature>
<dbReference type="Proteomes" id="UP001050691">
    <property type="component" value="Unassembled WGS sequence"/>
</dbReference>
<keyword evidence="11" id="KW-1185">Reference proteome</keyword>
<accession>A0AAV5AGF5</accession>
<dbReference type="PANTHER" id="PTHR13070:SF0">
    <property type="entry name" value="TRNA-SPLICING ENDONUCLEASE SUBUNIT SEN34"/>
    <property type="match status" value="1"/>
</dbReference>
<dbReference type="CDD" id="cd22363">
    <property type="entry name" value="tRNA-intron_lyase_C"/>
    <property type="match status" value="1"/>
</dbReference>
<comment type="similarity">
    <text evidence="1">Belongs to the tRNA-intron endonuclease family.</text>
</comment>
<evidence type="ECO:0000313" key="11">
    <source>
        <dbReference type="Proteomes" id="UP001050691"/>
    </source>
</evidence>
<keyword evidence="3" id="KW-0819">tRNA processing</keyword>
<feature type="compositionally biased region" description="Polar residues" evidence="6">
    <location>
        <begin position="766"/>
        <end position="781"/>
    </location>
</feature>
<evidence type="ECO:0000256" key="2">
    <source>
        <dbReference type="ARBA" id="ARBA00012573"/>
    </source>
</evidence>
<dbReference type="Pfam" id="PF01974">
    <property type="entry name" value="tRNA_int_endo"/>
    <property type="match status" value="1"/>
</dbReference>
<feature type="region of interest" description="Disordered" evidence="6">
    <location>
        <begin position="757"/>
        <end position="781"/>
    </location>
</feature>
<dbReference type="Pfam" id="PF26577">
    <property type="entry name" value="TSEN34_N"/>
    <property type="match status" value="1"/>
</dbReference>
<dbReference type="InterPro" id="IPR036167">
    <property type="entry name" value="tRNA_intron_Endo_cat-like_sf"/>
</dbReference>
<proteinExistence type="inferred from homology"/>
<keyword evidence="7" id="KW-0812">Transmembrane</keyword>
<dbReference type="InterPro" id="IPR007146">
    <property type="entry name" value="Sas10/Utp3/C1D"/>
</dbReference>
<dbReference type="Pfam" id="PF04000">
    <property type="entry name" value="Sas10_Utp3"/>
    <property type="match status" value="1"/>
</dbReference>
<dbReference type="GO" id="GO:0000213">
    <property type="term" value="F:tRNA-intron lyase activity"/>
    <property type="evidence" value="ECO:0007669"/>
    <property type="project" value="UniProtKB-EC"/>
</dbReference>
<feature type="compositionally biased region" description="Basic residues" evidence="6">
    <location>
        <begin position="898"/>
        <end position="907"/>
    </location>
</feature>
<keyword evidence="7" id="KW-0472">Membrane</keyword>
<evidence type="ECO:0000256" key="5">
    <source>
        <dbReference type="ARBA" id="ARBA00034031"/>
    </source>
</evidence>
<feature type="transmembrane region" description="Helical" evidence="7">
    <location>
        <begin position="384"/>
        <end position="402"/>
    </location>
</feature>
<feature type="region of interest" description="Disordered" evidence="6">
    <location>
        <begin position="112"/>
        <end position="147"/>
    </location>
</feature>
<feature type="compositionally biased region" description="Basic and acidic residues" evidence="6">
    <location>
        <begin position="863"/>
        <end position="876"/>
    </location>
</feature>
<evidence type="ECO:0000256" key="1">
    <source>
        <dbReference type="ARBA" id="ARBA00008078"/>
    </source>
</evidence>
<reference evidence="10" key="1">
    <citation type="submission" date="2021-10" db="EMBL/GenBank/DDBJ databases">
        <title>De novo Genome Assembly of Clathrus columnatus (Basidiomycota, Fungi) Using Illumina and Nanopore Sequence Data.</title>
        <authorList>
            <person name="Ogiso-Tanaka E."/>
            <person name="Itagaki H."/>
            <person name="Hosoya T."/>
            <person name="Hosaka K."/>
        </authorList>
    </citation>
    <scope>NUCLEOTIDE SEQUENCE</scope>
    <source>
        <strain evidence="10">MO-923</strain>
    </source>
</reference>
<dbReference type="GO" id="GO:0003676">
    <property type="term" value="F:nucleic acid binding"/>
    <property type="evidence" value="ECO:0007669"/>
    <property type="project" value="InterPro"/>
</dbReference>
<evidence type="ECO:0000256" key="3">
    <source>
        <dbReference type="ARBA" id="ARBA00022694"/>
    </source>
</evidence>
<sequence length="907" mass="102693">MSHLKIPLYISNENAYVWTAQDVSTLRAQHRICGTLVGTLPHLAQQNFFLGLPLLLMPEEVVLLVEKVGICTLVDDTHSIREPTHAELEEWNEDRKKDIQIQVEQWKEKEKNRVSSALTDRKTKEGTGDVAKRQARQVPKETSEGQQFTMPSTIATYTITIPSMSSTLAWYQPKRYEELAYAREAGIWTYPRTPYERASCRIFRDIWEKRYYLGSGIKFGGEYLIYPGWVIAKQFFEPHGIGDPLRYHSHFVTSISPSPDALIRPMEIVAHGRLATGTKKTQLFCSWKEDDDSVLYYSVDWAGFGYEMASKADFLSSSQSYHQAYPKFISLPETLKLHLSFMIRGVWDACRWDVTFKTIHSIYVFDYLLLPLVKGGTSHFYINWFYRILWLFPLAAGSLYLNGNWAELVARRCFTLQHGMRAVYTPPTYRGFAWIAEGLTMAQRVNIVEERWAYFFAFGLLTAVPCSLLPGLGGTVLFALLLPSFIIKATHAVPVPKHPYSPLINTSQPQSTQTESIYPSPFIPIRLPIFTPVLTIDNFIVASMAFEDEAQCPDSVEAFSLVIEDITKSISNVRELVQGCLNDSLDSKDGISLLSLKHNVLLSYIHTLTLLSTYRVLGHSLKTRTKPEGVFTDPGRKARGSNAGDLIDVLIEDRIVLEKIKQLELKMRYQIQKIVKLAADEEVDAVNDPLIFRPNPNELGENTEGSSVEDFSNEQKKEPGRGVYQPPKLAPVPYTGGGSSKSKKWLPLPAGLAALHDHDGDGTNPHAESTSGLGSMPTFTSSRARELARIREYEEENMTRLIMTKKEARRRARDEEDIALGGAGVPKGRRRGGLADEFNDIFRSIDQRPAKDADAYEVLRDKARKKDAFTRSRTREADDDSDRRPKKKGKFQVAVKSLARKKRRNQS</sequence>
<evidence type="ECO:0000259" key="9">
    <source>
        <dbReference type="Pfam" id="PF26577"/>
    </source>
</evidence>
<evidence type="ECO:0000313" key="10">
    <source>
        <dbReference type="EMBL" id="GJJ12244.1"/>
    </source>
</evidence>
<dbReference type="GO" id="GO:0000379">
    <property type="term" value="P:tRNA-type intron splice site recognition and cleavage"/>
    <property type="evidence" value="ECO:0007669"/>
    <property type="project" value="TreeGrafter"/>
</dbReference>
<organism evidence="10 11">
    <name type="scientific">Clathrus columnatus</name>
    <dbReference type="NCBI Taxonomy" id="1419009"/>
    <lineage>
        <taxon>Eukaryota</taxon>
        <taxon>Fungi</taxon>
        <taxon>Dikarya</taxon>
        <taxon>Basidiomycota</taxon>
        <taxon>Agaricomycotina</taxon>
        <taxon>Agaricomycetes</taxon>
        <taxon>Phallomycetidae</taxon>
        <taxon>Phallales</taxon>
        <taxon>Clathraceae</taxon>
        <taxon>Clathrus</taxon>
    </lineage>
</organism>
<keyword evidence="4" id="KW-0456">Lyase</keyword>
<evidence type="ECO:0000256" key="7">
    <source>
        <dbReference type="SAM" id="Phobius"/>
    </source>
</evidence>
<dbReference type="PANTHER" id="PTHR13070">
    <property type="entry name" value="TRNA-SPLICING ENDONUCLEASE SUBUNIT SEN34-RELATED"/>
    <property type="match status" value="1"/>
</dbReference>
<evidence type="ECO:0000259" key="8">
    <source>
        <dbReference type="Pfam" id="PF01974"/>
    </source>
</evidence>
<name>A0AAV5AGF5_9AGAM</name>
<dbReference type="GO" id="GO:0005634">
    <property type="term" value="C:nucleus"/>
    <property type="evidence" value="ECO:0007669"/>
    <property type="project" value="UniProtKB-ARBA"/>
</dbReference>
<feature type="region of interest" description="Disordered" evidence="6">
    <location>
        <begin position="689"/>
        <end position="729"/>
    </location>
</feature>
<dbReference type="SUPFAM" id="SSF53032">
    <property type="entry name" value="tRNA-intron endonuclease catalytic domain-like"/>
    <property type="match status" value="1"/>
</dbReference>
<protein>
    <recommendedName>
        <fullName evidence="2">tRNA-intron lyase</fullName>
        <ecNumber evidence="2">4.6.1.16</ecNumber>
    </recommendedName>
</protein>